<dbReference type="Proteomes" id="UP000198623">
    <property type="component" value="Unassembled WGS sequence"/>
</dbReference>
<dbReference type="EMBL" id="FOOU01000006">
    <property type="protein sequence ID" value="SFG41455.1"/>
    <property type="molecule type" value="Genomic_DNA"/>
</dbReference>
<evidence type="ECO:0000313" key="2">
    <source>
        <dbReference type="Proteomes" id="UP000198623"/>
    </source>
</evidence>
<dbReference type="OrthoDB" id="6119527at2"/>
<dbReference type="RefSeq" id="WP_090727945.1">
    <property type="nucleotide sequence ID" value="NZ_FOOU01000006.1"/>
</dbReference>
<dbReference type="AlphaFoldDB" id="A0A1I2RLB0"/>
<keyword evidence="2" id="KW-1185">Reference proteome</keyword>
<proteinExistence type="predicted"/>
<gene>
    <name evidence="1" type="ORF">SAMN05216175_106180</name>
</gene>
<organism evidence="1 2">
    <name type="scientific">Neptunomonas qingdaonensis</name>
    <dbReference type="NCBI Taxonomy" id="1045558"/>
    <lineage>
        <taxon>Bacteria</taxon>
        <taxon>Pseudomonadati</taxon>
        <taxon>Pseudomonadota</taxon>
        <taxon>Gammaproteobacteria</taxon>
        <taxon>Oceanospirillales</taxon>
        <taxon>Oceanospirillaceae</taxon>
        <taxon>Neptunomonas</taxon>
    </lineage>
</organism>
<evidence type="ECO:0000313" key="1">
    <source>
        <dbReference type="EMBL" id="SFG41455.1"/>
    </source>
</evidence>
<name>A0A1I2RLB0_9GAMM</name>
<reference evidence="2" key="1">
    <citation type="submission" date="2016-10" db="EMBL/GenBank/DDBJ databases">
        <authorList>
            <person name="Varghese N."/>
            <person name="Submissions S."/>
        </authorList>
    </citation>
    <scope>NUCLEOTIDE SEQUENCE [LARGE SCALE GENOMIC DNA]</scope>
    <source>
        <strain evidence="2">CGMCC 1.10971</strain>
    </source>
</reference>
<accession>A0A1I2RLB0</accession>
<sequence length="194" mass="22169">MSVLYRRVCVLVCSLRAFLMPMLILVLIPTVSQSAEKNSVGLEQMRLASAVGARCSGFYDGVYALLHNMEKEADKESLTVINSNWPGVNKRYVFRQSTSAMLLTDIFIRQMNQTFEPKQLFSLQSFAEDYVNSRKAAMAWTNQSVMNDIQKQQREQCEHILQITKRNGTLRDDMINNAMQKRSVALGVDLKMME</sequence>
<protein>
    <submittedName>
        <fullName evidence="1">Uncharacterized protein</fullName>
    </submittedName>
</protein>